<sequence>MNAPTDLPSLSVVIPTLNEERHVGSLLSDVSGQTRRADEVIVVDAGSEDGTVSVVERFPGVILLDGSPPVAEGRNLGGRRAGGDVLIFLDADVRLPEGFFEGFLEEFEKNRLDVACPRYVPYDSTPAIRGVHGVFNLLFESFERLLPSGAGHCIAVRAEVFRESQGFDPTLKFDDIELIRRLAKGRRFGIVAERVYVSDRRYREHGVPKMLLSYLLMSLFFALGRYRWANRIEYEFGRHE</sequence>
<reference evidence="11" key="1">
    <citation type="submission" date="2020-02" db="EMBL/GenBank/DDBJ databases">
        <authorList>
            <person name="Meier V. D."/>
        </authorList>
    </citation>
    <scope>NUCLEOTIDE SEQUENCE</scope>
    <source>
        <strain evidence="11">AVDCRST_MAG80</strain>
    </source>
</reference>
<evidence type="ECO:0000259" key="10">
    <source>
        <dbReference type="Pfam" id="PF00535"/>
    </source>
</evidence>
<evidence type="ECO:0000256" key="3">
    <source>
        <dbReference type="ARBA" id="ARBA00022676"/>
    </source>
</evidence>
<keyword evidence="4" id="KW-0808">Transferase</keyword>
<keyword evidence="3" id="KW-0328">Glycosyltransferase</keyword>
<gene>
    <name evidence="11" type="ORF">AVDCRST_MAG80-406</name>
</gene>
<keyword evidence="2" id="KW-1003">Cell membrane</keyword>
<name>A0A6J4PZ84_9ACTN</name>
<dbReference type="EMBL" id="CADCVC010000038">
    <property type="protein sequence ID" value="CAA9428522.1"/>
    <property type="molecule type" value="Genomic_DNA"/>
</dbReference>
<dbReference type="PANTHER" id="PTHR43646">
    <property type="entry name" value="GLYCOSYLTRANSFERASE"/>
    <property type="match status" value="1"/>
</dbReference>
<evidence type="ECO:0000256" key="7">
    <source>
        <dbReference type="ARBA" id="ARBA00037904"/>
    </source>
</evidence>
<evidence type="ECO:0000256" key="5">
    <source>
        <dbReference type="ARBA" id="ARBA00023136"/>
    </source>
</evidence>
<dbReference type="Gene3D" id="3.90.550.10">
    <property type="entry name" value="Spore Coat Polysaccharide Biosynthesis Protein SpsA, Chain A"/>
    <property type="match status" value="1"/>
</dbReference>
<dbReference type="GO" id="GO:0005886">
    <property type="term" value="C:plasma membrane"/>
    <property type="evidence" value="ECO:0007669"/>
    <property type="project" value="UniProtKB-SubCell"/>
</dbReference>
<accession>A0A6J4PZ84</accession>
<comment type="similarity">
    <text evidence="8">Belongs to the glycosyltransferase 2 family. CrtQ subfamily.</text>
</comment>
<dbReference type="AlphaFoldDB" id="A0A6J4PZ84"/>
<evidence type="ECO:0000256" key="4">
    <source>
        <dbReference type="ARBA" id="ARBA00022679"/>
    </source>
</evidence>
<dbReference type="Pfam" id="PF00535">
    <property type="entry name" value="Glycos_transf_2"/>
    <property type="match status" value="1"/>
</dbReference>
<evidence type="ECO:0000256" key="1">
    <source>
        <dbReference type="ARBA" id="ARBA00004236"/>
    </source>
</evidence>
<protein>
    <recommendedName>
        <fullName evidence="9">4,4'-diaponeurosporenoate glycosyltransferase</fullName>
    </recommendedName>
</protein>
<evidence type="ECO:0000256" key="6">
    <source>
        <dbReference type="ARBA" id="ARBA00037281"/>
    </source>
</evidence>
<dbReference type="GO" id="GO:0016757">
    <property type="term" value="F:glycosyltransferase activity"/>
    <property type="evidence" value="ECO:0007669"/>
    <property type="project" value="UniProtKB-KW"/>
</dbReference>
<keyword evidence="5" id="KW-0472">Membrane</keyword>
<organism evidence="11">
    <name type="scientific">uncultured Rubrobacteraceae bacterium</name>
    <dbReference type="NCBI Taxonomy" id="349277"/>
    <lineage>
        <taxon>Bacteria</taxon>
        <taxon>Bacillati</taxon>
        <taxon>Actinomycetota</taxon>
        <taxon>Rubrobacteria</taxon>
        <taxon>Rubrobacterales</taxon>
        <taxon>Rubrobacteraceae</taxon>
        <taxon>environmental samples</taxon>
    </lineage>
</organism>
<comment type="function">
    <text evidence="6">Catalyzes the glycosylation of 4,4'-diaponeurosporenoate, i.e. the esterification of glucose at the C1'' position with the carboxyl group of 4,4'-diaponeurosporenic acid, to form glycosyl-4,4'-diaponeurosporenoate. This is a step in the biosynthesis of staphyloxanthin, an orange pigment present in most staphylococci strains.</text>
</comment>
<evidence type="ECO:0000313" key="11">
    <source>
        <dbReference type="EMBL" id="CAA9428522.1"/>
    </source>
</evidence>
<evidence type="ECO:0000256" key="8">
    <source>
        <dbReference type="ARBA" id="ARBA00038120"/>
    </source>
</evidence>
<dbReference type="InterPro" id="IPR001173">
    <property type="entry name" value="Glyco_trans_2-like"/>
</dbReference>
<dbReference type="InterPro" id="IPR029044">
    <property type="entry name" value="Nucleotide-diphossugar_trans"/>
</dbReference>
<dbReference type="SUPFAM" id="SSF53448">
    <property type="entry name" value="Nucleotide-diphospho-sugar transferases"/>
    <property type="match status" value="1"/>
</dbReference>
<comment type="subcellular location">
    <subcellularLocation>
        <location evidence="1">Cell membrane</location>
    </subcellularLocation>
</comment>
<proteinExistence type="inferred from homology"/>
<evidence type="ECO:0000256" key="9">
    <source>
        <dbReference type="ARBA" id="ARBA00040345"/>
    </source>
</evidence>
<feature type="domain" description="Glycosyltransferase 2-like" evidence="10">
    <location>
        <begin position="11"/>
        <end position="158"/>
    </location>
</feature>
<comment type="pathway">
    <text evidence="7">Carotenoid biosynthesis; staphyloxanthin biosynthesis; staphyloxanthin from farnesyl diphosphate: step 4/5.</text>
</comment>
<evidence type="ECO:0000256" key="2">
    <source>
        <dbReference type="ARBA" id="ARBA00022475"/>
    </source>
</evidence>
<dbReference type="PANTHER" id="PTHR43646:SF2">
    <property type="entry name" value="GLYCOSYLTRANSFERASE 2-LIKE DOMAIN-CONTAINING PROTEIN"/>
    <property type="match status" value="1"/>
</dbReference>